<gene>
    <name evidence="2" type="primary">SUS1</name>
    <name evidence="3" type="ORF">QG37_06886</name>
</gene>
<comment type="similarity">
    <text evidence="2">Belongs to the ENY2 family.</text>
</comment>
<evidence type="ECO:0000313" key="3">
    <source>
        <dbReference type="EMBL" id="KND96772.1"/>
    </source>
</evidence>
<sequence length="96" mass="11144">MVDDTDAIKAKIQDHLVSLGNYEIISKHLKLKLYESGWFDEVSQIASRELQKLELEGSNFESLYEFLRPKAEEKVPDSVKEDVLEKIKQYLDDAIQ</sequence>
<dbReference type="VEuPathDB" id="FungiDB:CJJ07_002763"/>
<dbReference type="GO" id="GO:0000124">
    <property type="term" value="C:SAGA complex"/>
    <property type="evidence" value="ECO:0007669"/>
    <property type="project" value="UniProtKB-UniRule"/>
</dbReference>
<dbReference type="GO" id="GO:0006368">
    <property type="term" value="P:transcription elongation by RNA polymerase II"/>
    <property type="evidence" value="ECO:0007669"/>
    <property type="project" value="UniProtKB-UniRule"/>
</dbReference>
<dbReference type="GO" id="GO:0071819">
    <property type="term" value="C:DUBm complex"/>
    <property type="evidence" value="ECO:0007669"/>
    <property type="project" value="UniProtKB-UniRule"/>
</dbReference>
<dbReference type="GO" id="GO:0015031">
    <property type="term" value="P:protein transport"/>
    <property type="evidence" value="ECO:0007669"/>
    <property type="project" value="UniProtKB-KW"/>
</dbReference>
<proteinExistence type="inferred from homology"/>
<dbReference type="VEuPathDB" id="FungiDB:CJI96_0004401"/>
<dbReference type="GO" id="GO:0070390">
    <property type="term" value="C:transcription export complex 2"/>
    <property type="evidence" value="ECO:0007669"/>
    <property type="project" value="UniProtKB-UniRule"/>
</dbReference>
<protein>
    <recommendedName>
        <fullName evidence="2">Transcription and mRNA export factor SUS1</fullName>
    </recommendedName>
</protein>
<dbReference type="HAMAP" id="MF_03046">
    <property type="entry name" value="ENY2_Sus1"/>
    <property type="match status" value="1"/>
</dbReference>
<dbReference type="Proteomes" id="UP000037122">
    <property type="component" value="Unassembled WGS sequence"/>
</dbReference>
<dbReference type="InterPro" id="IPR018783">
    <property type="entry name" value="TF_ENY2"/>
</dbReference>
<dbReference type="PANTHER" id="PTHR12514">
    <property type="entry name" value="ENHANCER OF YELLOW 2 TRANSCRIPTION FACTOR"/>
    <property type="match status" value="1"/>
</dbReference>
<comment type="function">
    <text evidence="2">Involved in mRNA export coupled transcription activation by association with both the TREX-2 and the SAGA complexes. At the promoters, SAGA is required for recruitment of the basal transcription machinery. It influences RNA polymerase II transcriptional activity through different activities such as TBP interaction and promoter selectivity, interaction with transcription activators, and chromatin modification through histone acetylation and deubiquitination. Within the SAGA complex, participates to a subcomplex required for deubiquitination of H2B and for the maintenance of steady-state H3 methylation levels. The TREX-2 complex functions in docking export-competent ribonucleoprotein particles (mRNPs) to the nuclear entrance of the nuclear pore complex (nuclear basket). TREX-2 participates in mRNA export and accurate chromatin positioning in the nucleus by tethering genes to the nuclear periphery. May also be involved in cytoplasmic mRNA decay by interaction with components of P-bodies.</text>
</comment>
<dbReference type="VEuPathDB" id="FungiDB:QG37_06886"/>
<name>A0A0L0NRH9_CANAR</name>
<keyword evidence="2" id="KW-0653">Protein transport</keyword>
<organism evidence="3 4">
    <name type="scientific">Candidozyma auris</name>
    <name type="common">Yeast</name>
    <name type="synonym">Candida auris</name>
    <dbReference type="NCBI Taxonomy" id="498019"/>
    <lineage>
        <taxon>Eukaryota</taxon>
        <taxon>Fungi</taxon>
        <taxon>Dikarya</taxon>
        <taxon>Ascomycota</taxon>
        <taxon>Saccharomycotina</taxon>
        <taxon>Pichiomycetes</taxon>
        <taxon>Metschnikowiaceae</taxon>
        <taxon>Candidozyma</taxon>
    </lineage>
</organism>
<keyword evidence="2" id="KW-0010">Activator</keyword>
<dbReference type="GO" id="GO:0000932">
    <property type="term" value="C:P-body"/>
    <property type="evidence" value="ECO:0007669"/>
    <property type="project" value="UniProtKB-SubCell"/>
</dbReference>
<reference evidence="4" key="1">
    <citation type="journal article" date="2015" name="BMC Genomics">
        <title>Draft genome of a commonly misdiagnosed multidrug resistant pathogen Candida auris.</title>
        <authorList>
            <person name="Chatterjee S."/>
            <person name="Alampalli S.V."/>
            <person name="Nageshan R.K."/>
            <person name="Chettiar S.T."/>
            <person name="Joshi S."/>
            <person name="Tatu U.S."/>
        </authorList>
    </citation>
    <scope>NUCLEOTIDE SEQUENCE [LARGE SCALE GENOMIC DNA]</scope>
    <source>
        <strain evidence="4">6684</strain>
    </source>
</reference>
<evidence type="ECO:0000256" key="1">
    <source>
        <dbReference type="ARBA" id="ARBA00023010"/>
    </source>
</evidence>
<dbReference type="AlphaFoldDB" id="A0A0L0NRH9"/>
<keyword evidence="2" id="KW-0963">Cytoplasm</keyword>
<keyword evidence="1 2" id="KW-0811">Translocation</keyword>
<keyword evidence="2" id="KW-0813">Transport</keyword>
<dbReference type="VEuPathDB" id="FungiDB:CJI97_004700"/>
<accession>A0A0L0NRH9</accession>
<keyword evidence="2" id="KW-0509">mRNA transport</keyword>
<dbReference type="VEuPathDB" id="FungiDB:CJJ09_004763"/>
<comment type="subcellular location">
    <subcellularLocation>
        <location evidence="2">Nucleus</location>
        <location evidence="2">Nucleoplasm</location>
    </subcellularLocation>
    <subcellularLocation>
        <location evidence="2">Cytoplasm</location>
        <location evidence="2">P-body</location>
    </subcellularLocation>
</comment>
<evidence type="ECO:0000256" key="2">
    <source>
        <dbReference type="HAMAP-Rule" id="MF_03046"/>
    </source>
</evidence>
<keyword evidence="2" id="KW-0156">Chromatin regulator</keyword>
<dbReference type="Pfam" id="PF10163">
    <property type="entry name" value="EnY2"/>
    <property type="match status" value="1"/>
</dbReference>
<dbReference type="InterPro" id="IPR038212">
    <property type="entry name" value="TF_EnY2_sf"/>
</dbReference>
<comment type="subunit">
    <text evidence="2">Component of the nuclear pore complex (NPC)-associated TREX-2 complex (transcription and export complex 2), composed of at least SUS1, SAC3, THP1, SEM1, and CDC31. TREX-2 contains 2 SUS1 chains. The TREX-2 complex interacts with the nucleoporin NUP1. Component of the 1.8 MDa SAGA transcription coactivator-HAT complex. SAGA is built of 5 distinct domains with specialized functions. Within the SAGA complex, SUS1, SGF11, SGF73 and UBP8 form an additional subcomplex of SAGA called the DUB module (deubiquitination module). Interacts directly with THP1, SAC3, SGF11, and with the RNA polymerase II.</text>
</comment>
<keyword evidence="2" id="KW-0539">Nucleus</keyword>
<dbReference type="GO" id="GO:0005643">
    <property type="term" value="C:nuclear pore"/>
    <property type="evidence" value="ECO:0007669"/>
    <property type="project" value="UniProtKB-UniRule"/>
</dbReference>
<dbReference type="GO" id="GO:0006406">
    <property type="term" value="P:mRNA export from nucleus"/>
    <property type="evidence" value="ECO:0007669"/>
    <property type="project" value="UniProtKB-UniRule"/>
</dbReference>
<dbReference type="GO" id="GO:0003713">
    <property type="term" value="F:transcription coactivator activity"/>
    <property type="evidence" value="ECO:0007669"/>
    <property type="project" value="UniProtKB-UniRule"/>
</dbReference>
<dbReference type="GO" id="GO:0006325">
    <property type="term" value="P:chromatin organization"/>
    <property type="evidence" value="ECO:0007669"/>
    <property type="project" value="UniProtKB-KW"/>
</dbReference>
<evidence type="ECO:0000313" key="4">
    <source>
        <dbReference type="Proteomes" id="UP000037122"/>
    </source>
</evidence>
<dbReference type="EMBL" id="LGST01000050">
    <property type="protein sequence ID" value="KND96772.1"/>
    <property type="molecule type" value="Genomic_DNA"/>
</dbReference>
<keyword evidence="2" id="KW-0805">Transcription regulation</keyword>
<comment type="caution">
    <text evidence="3">The sequence shown here is derived from an EMBL/GenBank/DDBJ whole genome shotgun (WGS) entry which is preliminary data.</text>
</comment>
<dbReference type="GO" id="GO:0005654">
    <property type="term" value="C:nucleoplasm"/>
    <property type="evidence" value="ECO:0007669"/>
    <property type="project" value="UniProtKB-SubCell"/>
</dbReference>
<dbReference type="VEuPathDB" id="FungiDB:B9J08_004752"/>
<dbReference type="Gene3D" id="1.10.246.140">
    <property type="match status" value="1"/>
</dbReference>
<keyword evidence="2" id="KW-0804">Transcription</keyword>